<sequence length="42" mass="4558">MALWANVHSSSPRFCTLLPQSEDLEKHSTLHLAPDSVPGLDG</sequence>
<protein>
    <submittedName>
        <fullName evidence="1">Uncharacterized protein</fullName>
    </submittedName>
</protein>
<evidence type="ECO:0000313" key="2">
    <source>
        <dbReference type="Proteomes" id="UP000054988"/>
    </source>
</evidence>
<accession>A0A0W0FJ41</accession>
<proteinExistence type="predicted"/>
<dbReference type="Proteomes" id="UP000054988">
    <property type="component" value="Unassembled WGS sequence"/>
</dbReference>
<reference evidence="1 2" key="1">
    <citation type="submission" date="2015-12" db="EMBL/GenBank/DDBJ databases">
        <title>Draft genome sequence of Moniliophthora roreri, the causal agent of frosty pod rot of cacao.</title>
        <authorList>
            <person name="Aime M.C."/>
            <person name="Diaz-Valderrama J.R."/>
            <person name="Kijpornyongpan T."/>
            <person name="Phillips-Mora W."/>
        </authorList>
    </citation>
    <scope>NUCLEOTIDE SEQUENCE [LARGE SCALE GENOMIC DNA]</scope>
    <source>
        <strain evidence="1 2">MCA 2952</strain>
    </source>
</reference>
<gene>
    <name evidence="1" type="ORF">WG66_11032</name>
</gene>
<organism evidence="1 2">
    <name type="scientific">Moniliophthora roreri</name>
    <name type="common">Frosty pod rot fungus</name>
    <name type="synonym">Monilia roreri</name>
    <dbReference type="NCBI Taxonomy" id="221103"/>
    <lineage>
        <taxon>Eukaryota</taxon>
        <taxon>Fungi</taxon>
        <taxon>Dikarya</taxon>
        <taxon>Basidiomycota</taxon>
        <taxon>Agaricomycotina</taxon>
        <taxon>Agaricomycetes</taxon>
        <taxon>Agaricomycetidae</taxon>
        <taxon>Agaricales</taxon>
        <taxon>Marasmiineae</taxon>
        <taxon>Marasmiaceae</taxon>
        <taxon>Moniliophthora</taxon>
    </lineage>
</organism>
<comment type="caution">
    <text evidence="1">The sequence shown here is derived from an EMBL/GenBank/DDBJ whole genome shotgun (WGS) entry which is preliminary data.</text>
</comment>
<name>A0A0W0FJ41_MONRR</name>
<dbReference type="AlphaFoldDB" id="A0A0W0FJ41"/>
<evidence type="ECO:0000313" key="1">
    <source>
        <dbReference type="EMBL" id="KTB36343.1"/>
    </source>
</evidence>
<dbReference type="EMBL" id="LATX01001909">
    <property type="protein sequence ID" value="KTB36343.1"/>
    <property type="molecule type" value="Genomic_DNA"/>
</dbReference>